<dbReference type="InterPro" id="IPR027839">
    <property type="entry name" value="DUF4432"/>
</dbReference>
<evidence type="ECO:0008006" key="2">
    <source>
        <dbReference type="Google" id="ProtNLM"/>
    </source>
</evidence>
<dbReference type="AlphaFoldDB" id="A0A212LLD5"/>
<accession>A0A212LLD5</accession>
<sequence>MTTLAKRELLARVGSVQQVASVRPITFREGRADGLTAYAVRNGPLAFDVLADKGLDIGSFSYRGVGFDFLAKPGLIGSTAYDTHGAEALRSIMGGLMFTSGYENICAPCTIDGKDYPMHGRIRTTPAEHRSADAFWDGDAYVLRVSGEMREAELFGENLLLRRSIETRLGTRAVRIVDEVENEAFRPEPLMLLYHLNVGHPLLSEAARVVLPVLATQPRDEVSRPQVDGWATMAPPRANEPEYVFLHELAADEAGNTFAAIVNPELKLGVRLGFNRKVLPYFMQWKSTAAGDYVIGLEPANASVYGKPHHVAAGDQHLLAPGAREIFELTITVLDGDEELDRVQEEADRLLRR</sequence>
<dbReference type="GO" id="GO:0030246">
    <property type="term" value="F:carbohydrate binding"/>
    <property type="evidence" value="ECO:0007669"/>
    <property type="project" value="InterPro"/>
</dbReference>
<organism evidence="1">
    <name type="scientific">uncultured Pleomorphomonas sp</name>
    <dbReference type="NCBI Taxonomy" id="442121"/>
    <lineage>
        <taxon>Bacteria</taxon>
        <taxon>Pseudomonadati</taxon>
        <taxon>Pseudomonadota</taxon>
        <taxon>Alphaproteobacteria</taxon>
        <taxon>Hyphomicrobiales</taxon>
        <taxon>Pleomorphomonadaceae</taxon>
        <taxon>Pleomorphomonas</taxon>
        <taxon>environmental samples</taxon>
    </lineage>
</organism>
<dbReference type="RefSeq" id="WP_288198092.1">
    <property type="nucleotide sequence ID" value="NZ_LT608334.1"/>
</dbReference>
<name>A0A212LLD5_9HYPH</name>
<protein>
    <recommendedName>
        <fullName evidence="2">DUF4432 domain-containing protein</fullName>
    </recommendedName>
</protein>
<gene>
    <name evidence="1" type="ORF">KL86PLE_70125</name>
</gene>
<dbReference type="Pfam" id="PF14486">
    <property type="entry name" value="DUF4432"/>
    <property type="match status" value="1"/>
</dbReference>
<dbReference type="InterPro" id="IPR014718">
    <property type="entry name" value="GH-type_carb-bd"/>
</dbReference>
<dbReference type="EMBL" id="FMJD01000011">
    <property type="protein sequence ID" value="SCM78355.1"/>
    <property type="molecule type" value="Genomic_DNA"/>
</dbReference>
<dbReference type="Gene3D" id="2.70.98.10">
    <property type="match status" value="1"/>
</dbReference>
<evidence type="ECO:0000313" key="1">
    <source>
        <dbReference type="EMBL" id="SCM78355.1"/>
    </source>
</evidence>
<proteinExistence type="predicted"/>
<reference evidence="1" key="1">
    <citation type="submission" date="2016-08" db="EMBL/GenBank/DDBJ databases">
        <authorList>
            <person name="Seilhamer J.J."/>
        </authorList>
    </citation>
    <scope>NUCLEOTIDE SEQUENCE</scope>
    <source>
        <strain evidence="1">86</strain>
    </source>
</reference>
<dbReference type="CDD" id="cd09023">
    <property type="entry name" value="Aldose_epim_Ec_c4013"/>
    <property type="match status" value="1"/>
</dbReference>